<evidence type="ECO:0000313" key="1">
    <source>
        <dbReference type="EMBL" id="KAJ6971442.1"/>
    </source>
</evidence>
<dbReference type="EMBL" id="JAQIZT010000014">
    <property type="protein sequence ID" value="KAJ6971442.1"/>
    <property type="molecule type" value="Genomic_DNA"/>
</dbReference>
<dbReference type="Proteomes" id="UP001164929">
    <property type="component" value="Chromosome 14"/>
</dbReference>
<reference evidence="1" key="1">
    <citation type="journal article" date="2023" name="Mol. Ecol. Resour.">
        <title>Chromosome-level genome assembly of a triploid poplar Populus alba 'Berolinensis'.</title>
        <authorList>
            <person name="Chen S."/>
            <person name="Yu Y."/>
            <person name="Wang X."/>
            <person name="Wang S."/>
            <person name="Zhang T."/>
            <person name="Zhou Y."/>
            <person name="He R."/>
            <person name="Meng N."/>
            <person name="Wang Y."/>
            <person name="Liu W."/>
            <person name="Liu Z."/>
            <person name="Liu J."/>
            <person name="Guo Q."/>
            <person name="Huang H."/>
            <person name="Sederoff R.R."/>
            <person name="Wang G."/>
            <person name="Qu G."/>
            <person name="Chen S."/>
        </authorList>
    </citation>
    <scope>NUCLEOTIDE SEQUENCE</scope>
    <source>
        <strain evidence="1">SC-2020</strain>
    </source>
</reference>
<organism evidence="1 2">
    <name type="scientific">Populus alba x Populus x berolinensis</name>
    <dbReference type="NCBI Taxonomy" id="444605"/>
    <lineage>
        <taxon>Eukaryota</taxon>
        <taxon>Viridiplantae</taxon>
        <taxon>Streptophyta</taxon>
        <taxon>Embryophyta</taxon>
        <taxon>Tracheophyta</taxon>
        <taxon>Spermatophyta</taxon>
        <taxon>Magnoliopsida</taxon>
        <taxon>eudicotyledons</taxon>
        <taxon>Gunneridae</taxon>
        <taxon>Pentapetalae</taxon>
        <taxon>rosids</taxon>
        <taxon>fabids</taxon>
        <taxon>Malpighiales</taxon>
        <taxon>Salicaceae</taxon>
        <taxon>Saliceae</taxon>
        <taxon>Populus</taxon>
    </lineage>
</organism>
<sequence>MEADDLCTSEMPSAQDIQDVWKEYKVSTEQLLWNPFQLEEGQPLSFAREIPSHINPPQLSNQFVAEPIQGEKP</sequence>
<protein>
    <submittedName>
        <fullName evidence="1">Uncharacterized protein</fullName>
    </submittedName>
</protein>
<dbReference type="AlphaFoldDB" id="A0AAD6LQG3"/>
<keyword evidence="2" id="KW-1185">Reference proteome</keyword>
<proteinExistence type="predicted"/>
<name>A0AAD6LQG3_9ROSI</name>
<evidence type="ECO:0000313" key="2">
    <source>
        <dbReference type="Proteomes" id="UP001164929"/>
    </source>
</evidence>
<comment type="caution">
    <text evidence="1">The sequence shown here is derived from an EMBL/GenBank/DDBJ whole genome shotgun (WGS) entry which is preliminary data.</text>
</comment>
<gene>
    <name evidence="1" type="ORF">NC653_032061</name>
</gene>
<accession>A0AAD6LQG3</accession>